<dbReference type="SUPFAM" id="SSF111369">
    <property type="entry name" value="HlyD-like secretion proteins"/>
    <property type="match status" value="1"/>
</dbReference>
<keyword evidence="8" id="KW-1185">Reference proteome</keyword>
<keyword evidence="2" id="KW-0813">Transport</keyword>
<keyword evidence="3" id="KW-0732">Signal</keyword>
<dbReference type="Proteomes" id="UP001597472">
    <property type="component" value="Unassembled WGS sequence"/>
</dbReference>
<dbReference type="Gene3D" id="2.40.30.170">
    <property type="match status" value="1"/>
</dbReference>
<feature type="domain" description="CzcB-like barrel-sandwich hybrid" evidence="6">
    <location>
        <begin position="78"/>
        <end position="220"/>
    </location>
</feature>
<comment type="caution">
    <text evidence="7">The sequence shown here is derived from an EMBL/GenBank/DDBJ whole genome shotgun (WGS) entry which is preliminary data.</text>
</comment>
<sequence length="382" mass="42233">MKSLYILAALLLLFTACGQTEKSTTEPAATVPHEDEITISTVQFENEGMTLGNISEQVFNERVTVNGLIDVPPQHKTRVSTFMGGYITKTPLLVGDKVTKGQLLVSLENTAYVALQQEFLEVAEQLSYLKNEYTRQKTLFDEKITSEKNYLKAESTYKSNLALYNGLYKKLTMLGINPKAILAGNITPTINIYAPMSGFVSNIHVSAGEYVSDSDVIMELVNTAEVHVALSVFEKDIMEIKKGQKIVFSIPEASQKKYEAEVHVVGTTINETTRRVPVLGKITNSETNYIIGMFVEAEIFTNQISAMALPNEAIIEANSSQYVLVLKAQTPNGFEFKKTAVKTGKKTEDFTEIQNPENLINQQLIITGTAMLLNESEGGHSH</sequence>
<dbReference type="Pfam" id="PF25954">
    <property type="entry name" value="Beta-barrel_RND_2"/>
    <property type="match status" value="1"/>
</dbReference>
<name>A0ABW5KR35_9FLAO</name>
<evidence type="ECO:0000256" key="2">
    <source>
        <dbReference type="ARBA" id="ARBA00022448"/>
    </source>
</evidence>
<proteinExistence type="inferred from homology"/>
<evidence type="ECO:0000313" key="7">
    <source>
        <dbReference type="EMBL" id="MFD2551249.1"/>
    </source>
</evidence>
<evidence type="ECO:0000259" key="4">
    <source>
        <dbReference type="Pfam" id="PF25893"/>
    </source>
</evidence>
<dbReference type="InterPro" id="IPR051909">
    <property type="entry name" value="MFP_Cation_Efflux"/>
</dbReference>
<accession>A0ABW5KR35</accession>
<feature type="domain" description="CzcB-like alpha-helical hairpin" evidence="4">
    <location>
        <begin position="115"/>
        <end position="158"/>
    </location>
</feature>
<feature type="chain" id="PRO_5046637156" evidence="3">
    <location>
        <begin position="19"/>
        <end position="382"/>
    </location>
</feature>
<dbReference type="InterPro" id="IPR058648">
    <property type="entry name" value="HH_CzcB-like"/>
</dbReference>
<protein>
    <submittedName>
        <fullName evidence="7">Efflux RND transporter periplasmic adaptor subunit</fullName>
    </submittedName>
</protein>
<evidence type="ECO:0000256" key="3">
    <source>
        <dbReference type="SAM" id="SignalP"/>
    </source>
</evidence>
<dbReference type="Pfam" id="PF25973">
    <property type="entry name" value="BSH_CzcB"/>
    <property type="match status" value="1"/>
</dbReference>
<dbReference type="PROSITE" id="PS51257">
    <property type="entry name" value="PROKAR_LIPOPROTEIN"/>
    <property type="match status" value="1"/>
</dbReference>
<evidence type="ECO:0000259" key="6">
    <source>
        <dbReference type="Pfam" id="PF25973"/>
    </source>
</evidence>
<dbReference type="InterPro" id="IPR006143">
    <property type="entry name" value="RND_pump_MFP"/>
</dbReference>
<evidence type="ECO:0000259" key="5">
    <source>
        <dbReference type="Pfam" id="PF25954"/>
    </source>
</evidence>
<evidence type="ECO:0000313" key="8">
    <source>
        <dbReference type="Proteomes" id="UP001597472"/>
    </source>
</evidence>
<dbReference type="EMBL" id="JBHULS010000002">
    <property type="protein sequence ID" value="MFD2551249.1"/>
    <property type="molecule type" value="Genomic_DNA"/>
</dbReference>
<dbReference type="PANTHER" id="PTHR30097:SF4">
    <property type="entry name" value="SLR6042 PROTEIN"/>
    <property type="match status" value="1"/>
</dbReference>
<dbReference type="Pfam" id="PF25893">
    <property type="entry name" value="HH_CzcB"/>
    <property type="match status" value="1"/>
</dbReference>
<dbReference type="NCBIfam" id="TIGR01730">
    <property type="entry name" value="RND_mfp"/>
    <property type="match status" value="1"/>
</dbReference>
<dbReference type="Gene3D" id="2.40.50.100">
    <property type="match status" value="1"/>
</dbReference>
<dbReference type="InterPro" id="IPR058792">
    <property type="entry name" value="Beta-barrel_RND_2"/>
</dbReference>
<dbReference type="Gene3D" id="2.40.420.20">
    <property type="match status" value="1"/>
</dbReference>
<dbReference type="InterPro" id="IPR058647">
    <property type="entry name" value="BSH_CzcB-like"/>
</dbReference>
<comment type="similarity">
    <text evidence="1">Belongs to the membrane fusion protein (MFP) (TC 8.A.1) family.</text>
</comment>
<dbReference type="RefSeq" id="WP_376892392.1">
    <property type="nucleotide sequence ID" value="NZ_JBHULS010000002.1"/>
</dbReference>
<feature type="domain" description="CusB-like beta-barrel" evidence="5">
    <location>
        <begin position="227"/>
        <end position="299"/>
    </location>
</feature>
<feature type="signal peptide" evidence="3">
    <location>
        <begin position="1"/>
        <end position="18"/>
    </location>
</feature>
<organism evidence="7 8">
    <name type="scientific">Bizionia sediminis</name>
    <dbReference type="NCBI Taxonomy" id="1737064"/>
    <lineage>
        <taxon>Bacteria</taxon>
        <taxon>Pseudomonadati</taxon>
        <taxon>Bacteroidota</taxon>
        <taxon>Flavobacteriia</taxon>
        <taxon>Flavobacteriales</taxon>
        <taxon>Flavobacteriaceae</taxon>
        <taxon>Bizionia</taxon>
    </lineage>
</organism>
<gene>
    <name evidence="7" type="ORF">ACFSQP_05415</name>
</gene>
<evidence type="ECO:0000256" key="1">
    <source>
        <dbReference type="ARBA" id="ARBA00009477"/>
    </source>
</evidence>
<dbReference type="PANTHER" id="PTHR30097">
    <property type="entry name" value="CATION EFFLUX SYSTEM PROTEIN CUSB"/>
    <property type="match status" value="1"/>
</dbReference>
<reference evidence="8" key="1">
    <citation type="journal article" date="2019" name="Int. J. Syst. Evol. Microbiol.">
        <title>The Global Catalogue of Microorganisms (GCM) 10K type strain sequencing project: providing services to taxonomists for standard genome sequencing and annotation.</title>
        <authorList>
            <consortium name="The Broad Institute Genomics Platform"/>
            <consortium name="The Broad Institute Genome Sequencing Center for Infectious Disease"/>
            <person name="Wu L."/>
            <person name="Ma J."/>
        </authorList>
    </citation>
    <scope>NUCLEOTIDE SEQUENCE [LARGE SCALE GENOMIC DNA]</scope>
    <source>
        <strain evidence="8">KCTC 42587</strain>
    </source>
</reference>